<evidence type="ECO:0000313" key="3">
    <source>
        <dbReference type="Proteomes" id="UP001162780"/>
    </source>
</evidence>
<keyword evidence="1" id="KW-0812">Transmembrane</keyword>
<name>A0ABY7GMB0_9GAMM</name>
<organism evidence="2 3">
    <name type="scientific">Methylomonas rapida</name>
    <dbReference type="NCBI Taxonomy" id="2963939"/>
    <lineage>
        <taxon>Bacteria</taxon>
        <taxon>Pseudomonadati</taxon>
        <taxon>Pseudomonadota</taxon>
        <taxon>Gammaproteobacteria</taxon>
        <taxon>Methylococcales</taxon>
        <taxon>Methylococcaceae</taxon>
        <taxon>Methylomonas</taxon>
    </lineage>
</organism>
<dbReference type="EMBL" id="CP113517">
    <property type="protein sequence ID" value="WAR45633.1"/>
    <property type="molecule type" value="Genomic_DNA"/>
</dbReference>
<proteinExistence type="predicted"/>
<accession>A0ABY7GMB0</accession>
<keyword evidence="1" id="KW-0472">Membrane</keyword>
<evidence type="ECO:0000313" key="2">
    <source>
        <dbReference type="EMBL" id="WAR45633.1"/>
    </source>
</evidence>
<evidence type="ECO:0000256" key="1">
    <source>
        <dbReference type="SAM" id="Phobius"/>
    </source>
</evidence>
<dbReference type="Proteomes" id="UP001162780">
    <property type="component" value="Chromosome"/>
</dbReference>
<gene>
    <name evidence="2" type="ORF">NM686_003720</name>
</gene>
<sequence>MAHVHGAKAVADAGAKMMDAAMGKMGETMAHPIMTGVVAGAVATTKKSTLKKILTHPITLIGLGFALGYTAYKYRHQIIEMQQHEE</sequence>
<protein>
    <submittedName>
        <fullName evidence="2">Uncharacterized protein</fullName>
    </submittedName>
</protein>
<reference evidence="2" key="1">
    <citation type="submission" date="2022-11" db="EMBL/GenBank/DDBJ databases">
        <title>Methylomonas rapida sp. nov., Carotenoid-Producing Obligate Methanotrophs with High Growth Characteristics and Biotechnological Potential.</title>
        <authorList>
            <person name="Tikhonova E.N."/>
            <person name="Suleimanov R.Z."/>
            <person name="Miroshnikov K."/>
            <person name="Oshkin I.Y."/>
            <person name="Belova S.E."/>
            <person name="Danilova O.V."/>
            <person name="Ashikhmin A."/>
            <person name="Konopkin A."/>
            <person name="But S.Y."/>
            <person name="Khmelenina V.N."/>
            <person name="Kuznetsov N."/>
            <person name="Pimenov N.V."/>
            <person name="Dedysh S.N."/>
        </authorList>
    </citation>
    <scope>NUCLEOTIDE SEQUENCE</scope>
    <source>
        <strain evidence="2">MP1</strain>
    </source>
</reference>
<keyword evidence="1" id="KW-1133">Transmembrane helix</keyword>
<dbReference type="RefSeq" id="WP_255186542.1">
    <property type="nucleotide sequence ID" value="NZ_CP113517.1"/>
</dbReference>
<keyword evidence="3" id="KW-1185">Reference proteome</keyword>
<feature type="transmembrane region" description="Helical" evidence="1">
    <location>
        <begin position="53"/>
        <end position="72"/>
    </location>
</feature>